<organism evidence="7 8">
    <name type="scientific">Phytophthora megakarya</name>
    <dbReference type="NCBI Taxonomy" id="4795"/>
    <lineage>
        <taxon>Eukaryota</taxon>
        <taxon>Sar</taxon>
        <taxon>Stramenopiles</taxon>
        <taxon>Oomycota</taxon>
        <taxon>Peronosporomycetes</taxon>
        <taxon>Peronosporales</taxon>
        <taxon>Peronosporaceae</taxon>
        <taxon>Phytophthora</taxon>
    </lineage>
</organism>
<evidence type="ECO:0000313" key="8">
    <source>
        <dbReference type="Proteomes" id="UP000198211"/>
    </source>
</evidence>
<dbReference type="InterPro" id="IPR031825">
    <property type="entry name" value="RXLR"/>
</dbReference>
<evidence type="ECO:0000256" key="4">
    <source>
        <dbReference type="ARBA" id="ARBA00022729"/>
    </source>
</evidence>
<dbReference type="EMBL" id="NBNE01002058">
    <property type="protein sequence ID" value="OWZ11676.1"/>
    <property type="molecule type" value="Genomic_DNA"/>
</dbReference>
<keyword evidence="3 5" id="KW-0964">Secreted</keyword>
<dbReference type="AlphaFoldDB" id="A0A225W1W3"/>
<dbReference type="Proteomes" id="UP000198211">
    <property type="component" value="Unassembled WGS sequence"/>
</dbReference>
<comment type="caution">
    <text evidence="7">The sequence shown here is derived from an EMBL/GenBank/DDBJ whole genome shotgun (WGS) entry which is preliminary data.</text>
</comment>
<feature type="region of interest" description="Disordered" evidence="6">
    <location>
        <begin position="20"/>
        <end position="40"/>
    </location>
</feature>
<protein>
    <recommendedName>
        <fullName evidence="5">RxLR effector protein</fullName>
    </recommendedName>
</protein>
<comment type="subcellular location">
    <subcellularLocation>
        <location evidence="1 5">Secreted</location>
    </subcellularLocation>
</comment>
<keyword evidence="4 5" id="KW-0732">Signal</keyword>
<feature type="signal peptide" evidence="5">
    <location>
        <begin position="1"/>
        <end position="20"/>
    </location>
</feature>
<comment type="function">
    <text evidence="5">Effector that suppresses plant defense responses during pathogen infection.</text>
</comment>
<sequence length="115" mass="13208">MRLGFMLFAIVTTLLVSSEARSLRKSHTESVGTTEDDPTSEERVFRRWDIGDDVAPAVAAMEKLSASTKLKDKNVVLKALAKAKANTIDKVKNHRWEHLRLEYKDGRYQRDPTYW</sequence>
<proteinExistence type="inferred from homology"/>
<name>A0A225W1W3_9STRA</name>
<evidence type="ECO:0000256" key="3">
    <source>
        <dbReference type="ARBA" id="ARBA00022525"/>
    </source>
</evidence>
<evidence type="ECO:0000313" key="7">
    <source>
        <dbReference type="EMBL" id="OWZ11676.1"/>
    </source>
</evidence>
<evidence type="ECO:0000256" key="6">
    <source>
        <dbReference type="SAM" id="MobiDB-lite"/>
    </source>
</evidence>
<reference evidence="8" key="1">
    <citation type="submission" date="2017-03" db="EMBL/GenBank/DDBJ databases">
        <title>Phytopthora megakarya and P. palmivora, two closely related causual agents of cacao black pod achieved similar genome size and gene model numbers by different mechanisms.</title>
        <authorList>
            <person name="Ali S."/>
            <person name="Shao J."/>
            <person name="Larry D.J."/>
            <person name="Kronmiller B."/>
            <person name="Shen D."/>
            <person name="Strem M.D."/>
            <person name="Melnick R.L."/>
            <person name="Guiltinan M.J."/>
            <person name="Tyler B.M."/>
            <person name="Meinhardt L.W."/>
            <person name="Bailey B.A."/>
        </authorList>
    </citation>
    <scope>NUCLEOTIDE SEQUENCE [LARGE SCALE GENOMIC DNA]</scope>
    <source>
        <strain evidence="8">zdho120</strain>
    </source>
</reference>
<comment type="similarity">
    <text evidence="2 5">Belongs to the RxLR effector family.</text>
</comment>
<dbReference type="Pfam" id="PF16810">
    <property type="entry name" value="RXLR"/>
    <property type="match status" value="1"/>
</dbReference>
<evidence type="ECO:0000256" key="5">
    <source>
        <dbReference type="RuleBase" id="RU367124"/>
    </source>
</evidence>
<evidence type="ECO:0000256" key="2">
    <source>
        <dbReference type="ARBA" id="ARBA00010400"/>
    </source>
</evidence>
<accession>A0A225W1W3</accession>
<comment type="domain">
    <text evidence="5">The RxLR-dEER motif acts to carry the protein into the host cell cytoplasm through binding to cell surface phosphatidylinositol-3-phosphate.</text>
</comment>
<evidence type="ECO:0000256" key="1">
    <source>
        <dbReference type="ARBA" id="ARBA00004613"/>
    </source>
</evidence>
<feature type="chain" id="PRO_5012126821" description="RxLR effector protein" evidence="5">
    <location>
        <begin position="21"/>
        <end position="115"/>
    </location>
</feature>
<keyword evidence="8" id="KW-1185">Reference proteome</keyword>
<gene>
    <name evidence="7" type="ORF">PHMEG_00015266</name>
</gene>